<name>A0A963YN55_9PROT</name>
<feature type="chain" id="PRO_5037742632" description="DUF4412 domain-containing protein" evidence="1">
    <location>
        <begin position="27"/>
        <end position="224"/>
    </location>
</feature>
<accession>A0A963YN55</accession>
<comment type="caution">
    <text evidence="2">The sequence shown here is derived from an EMBL/GenBank/DDBJ whole genome shotgun (WGS) entry which is preliminary data.</text>
</comment>
<gene>
    <name evidence="2" type="ORF">ASILVAE211_00230</name>
</gene>
<dbReference type="PROSITE" id="PS51318">
    <property type="entry name" value="TAT"/>
    <property type="match status" value="1"/>
</dbReference>
<evidence type="ECO:0000313" key="2">
    <source>
        <dbReference type="EMBL" id="MCB8873591.1"/>
    </source>
</evidence>
<evidence type="ECO:0000313" key="3">
    <source>
        <dbReference type="Proteomes" id="UP000708298"/>
    </source>
</evidence>
<organism evidence="2 3">
    <name type="scientific">Acidisoma silvae</name>
    <dbReference type="NCBI Taxonomy" id="2802396"/>
    <lineage>
        <taxon>Bacteria</taxon>
        <taxon>Pseudomonadati</taxon>
        <taxon>Pseudomonadota</taxon>
        <taxon>Alphaproteobacteria</taxon>
        <taxon>Acetobacterales</taxon>
        <taxon>Acidocellaceae</taxon>
        <taxon>Acidisoma</taxon>
    </lineage>
</organism>
<proteinExistence type="predicted"/>
<dbReference type="RefSeq" id="WP_227319281.1">
    <property type="nucleotide sequence ID" value="NZ_JAESVB010000001.1"/>
</dbReference>
<dbReference type="Proteomes" id="UP000708298">
    <property type="component" value="Unassembled WGS sequence"/>
</dbReference>
<evidence type="ECO:0000256" key="1">
    <source>
        <dbReference type="SAM" id="SignalP"/>
    </source>
</evidence>
<keyword evidence="1" id="KW-0732">Signal</keyword>
<protein>
    <recommendedName>
        <fullName evidence="4">DUF4412 domain-containing protein</fullName>
    </recommendedName>
</protein>
<dbReference type="AlphaFoldDB" id="A0A963YN55"/>
<dbReference type="InterPro" id="IPR006311">
    <property type="entry name" value="TAT_signal"/>
</dbReference>
<reference evidence="2" key="2">
    <citation type="submission" date="2021-01" db="EMBL/GenBank/DDBJ databases">
        <authorList>
            <person name="Mieszkin S."/>
            <person name="Pouder E."/>
            <person name="Alain K."/>
        </authorList>
    </citation>
    <scope>NUCLEOTIDE SEQUENCE</scope>
    <source>
        <strain evidence="2">HW T2.11</strain>
    </source>
</reference>
<keyword evidence="3" id="KW-1185">Reference proteome</keyword>
<sequence>MKPSIKTRRDAARFMAAMAVSGLALGAGLSRAQAQDFPSIQPQRPATITYQLNSTQTGPMQIQAFVDPALQMMRLQEGQGGDYLLLDRGHERVMLVSPGKHLVFAVSSEGFLHRDLGPGSNLHFHQRGPRQVAGHGCMDWSVTGPGGQGEACVTRDGILLAGQGQGNRPDDQGHIPSGQLTAVAVNYGPVPPDVFGIPPGLQEVDLPPSLLASMIPGLSGLAIQ</sequence>
<feature type="signal peptide" evidence="1">
    <location>
        <begin position="1"/>
        <end position="26"/>
    </location>
</feature>
<evidence type="ECO:0008006" key="4">
    <source>
        <dbReference type="Google" id="ProtNLM"/>
    </source>
</evidence>
<reference evidence="2" key="1">
    <citation type="journal article" date="2021" name="Microorganisms">
        <title>Acidisoma silvae sp. nov. and Acidisomacellulosilytica sp. nov., Two Acidophilic Bacteria Isolated from Decaying Wood, Hydrolyzing Cellulose and Producing Poly-3-hydroxybutyrate.</title>
        <authorList>
            <person name="Mieszkin S."/>
            <person name="Pouder E."/>
            <person name="Uroz S."/>
            <person name="Simon-Colin C."/>
            <person name="Alain K."/>
        </authorList>
    </citation>
    <scope>NUCLEOTIDE SEQUENCE</scope>
    <source>
        <strain evidence="2">HW T2.11</strain>
    </source>
</reference>
<dbReference type="EMBL" id="JAESVB010000001">
    <property type="protein sequence ID" value="MCB8873591.1"/>
    <property type="molecule type" value="Genomic_DNA"/>
</dbReference>